<feature type="transmembrane region" description="Helical" evidence="8">
    <location>
        <begin position="318"/>
        <end position="341"/>
    </location>
</feature>
<reference evidence="9 10" key="1">
    <citation type="submission" date="2016-08" db="EMBL/GenBank/DDBJ databases">
        <authorList>
            <person name="Seilhamer J.J."/>
        </authorList>
    </citation>
    <scope>NUCLEOTIDE SEQUENCE [LARGE SCALE GENOMIC DNA]</scope>
    <source>
        <strain evidence="9 10">NML150140-1</strain>
    </source>
</reference>
<gene>
    <name evidence="9" type="ORF">BEI59_00355</name>
</gene>
<dbReference type="InterPro" id="IPR000522">
    <property type="entry name" value="ABC_transptr_permease_BtuC"/>
</dbReference>
<dbReference type="GO" id="GO:0005886">
    <property type="term" value="C:plasma membrane"/>
    <property type="evidence" value="ECO:0007669"/>
    <property type="project" value="UniProtKB-SubCell"/>
</dbReference>
<evidence type="ECO:0000313" key="9">
    <source>
        <dbReference type="EMBL" id="ODR55660.1"/>
    </source>
</evidence>
<dbReference type="InterPro" id="IPR037294">
    <property type="entry name" value="ABC_BtuC-like"/>
</dbReference>
<dbReference type="Proteomes" id="UP000094271">
    <property type="component" value="Unassembled WGS sequence"/>
</dbReference>
<evidence type="ECO:0000256" key="1">
    <source>
        <dbReference type="ARBA" id="ARBA00004651"/>
    </source>
</evidence>
<organism evidence="9 10">
    <name type="scientific">Eisenbergiella tayi</name>
    <dbReference type="NCBI Taxonomy" id="1432052"/>
    <lineage>
        <taxon>Bacteria</taxon>
        <taxon>Bacillati</taxon>
        <taxon>Bacillota</taxon>
        <taxon>Clostridia</taxon>
        <taxon>Lachnospirales</taxon>
        <taxon>Lachnospiraceae</taxon>
        <taxon>Eisenbergiella</taxon>
    </lineage>
</organism>
<dbReference type="SUPFAM" id="SSF81345">
    <property type="entry name" value="ABC transporter involved in vitamin B12 uptake, BtuC"/>
    <property type="match status" value="1"/>
</dbReference>
<evidence type="ECO:0000313" key="10">
    <source>
        <dbReference type="Proteomes" id="UP000094271"/>
    </source>
</evidence>
<evidence type="ECO:0000256" key="3">
    <source>
        <dbReference type="ARBA" id="ARBA00022448"/>
    </source>
</evidence>
<accession>A0A1E3UNW3</accession>
<comment type="caution">
    <text evidence="9">The sequence shown here is derived from an EMBL/GenBank/DDBJ whole genome shotgun (WGS) entry which is preliminary data.</text>
</comment>
<evidence type="ECO:0000256" key="2">
    <source>
        <dbReference type="ARBA" id="ARBA00007935"/>
    </source>
</evidence>
<name>A0A1E3UNW3_9FIRM</name>
<feature type="transmembrane region" description="Helical" evidence="8">
    <location>
        <begin position="348"/>
        <end position="369"/>
    </location>
</feature>
<evidence type="ECO:0000256" key="7">
    <source>
        <dbReference type="ARBA" id="ARBA00023136"/>
    </source>
</evidence>
<keyword evidence="5 8" id="KW-0812">Transmembrane</keyword>
<keyword evidence="4" id="KW-1003">Cell membrane</keyword>
<dbReference type="Pfam" id="PF01032">
    <property type="entry name" value="FecCD"/>
    <property type="match status" value="1"/>
</dbReference>
<dbReference type="EMBL" id="MEHA01000001">
    <property type="protein sequence ID" value="ODR55660.1"/>
    <property type="molecule type" value="Genomic_DNA"/>
</dbReference>
<feature type="transmembrane region" description="Helical" evidence="8">
    <location>
        <begin position="94"/>
        <end position="111"/>
    </location>
</feature>
<feature type="transmembrane region" description="Helical" evidence="8">
    <location>
        <begin position="123"/>
        <end position="150"/>
    </location>
</feature>
<feature type="transmembrane region" description="Helical" evidence="8">
    <location>
        <begin position="25"/>
        <end position="46"/>
    </location>
</feature>
<dbReference type="PANTHER" id="PTHR30472:SF25">
    <property type="entry name" value="ABC TRANSPORTER PERMEASE PROTEIN MJ0876-RELATED"/>
    <property type="match status" value="1"/>
</dbReference>
<feature type="transmembrane region" description="Helical" evidence="8">
    <location>
        <begin position="227"/>
        <end position="248"/>
    </location>
</feature>
<evidence type="ECO:0000256" key="6">
    <source>
        <dbReference type="ARBA" id="ARBA00022989"/>
    </source>
</evidence>
<keyword evidence="3" id="KW-0813">Transport</keyword>
<dbReference type="FunFam" id="1.10.3470.10:FF:000001">
    <property type="entry name" value="Vitamin B12 ABC transporter permease BtuC"/>
    <property type="match status" value="1"/>
</dbReference>
<sequence>MEAESVLFRQSTVFMTGFMKRNRAFLFWAAVAGLILVLILSLILAVTAGTVPISAREVYGQILYQISGIRLKGLDSLGTGSIFDIVWTIRLPRVLMGCVVGMSLALSGVIMQATVQNPLADPYILGLSSGASLGATFSIMIGASAVFSGFLARTSIAFWGFLGSFLVSLAVFFLSSVGGRVTTSRMILSGVVMSSICSAFSNIIIYLNSDKSDIQSVTFWTFGSLSTATWEKLALPAAVLAVCLLYFITQLRRINIMLLGDEAATTLGVNLSRTRKIYMLITSLLTAVVVCHCGIIGFVGLMIPHIARAITGSDYRRLLPVATLVGGIFMIWADVVARFLVKGKEIPIGIITSAVGAPVFLFIMLRNAYGFGGKDE</sequence>
<evidence type="ECO:0000256" key="4">
    <source>
        <dbReference type="ARBA" id="ARBA00022475"/>
    </source>
</evidence>
<comment type="subcellular location">
    <subcellularLocation>
        <location evidence="1">Cell membrane</location>
        <topology evidence="1">Multi-pass membrane protein</topology>
    </subcellularLocation>
</comment>
<evidence type="ECO:0000256" key="5">
    <source>
        <dbReference type="ARBA" id="ARBA00022692"/>
    </source>
</evidence>
<feature type="transmembrane region" description="Helical" evidence="8">
    <location>
        <begin position="156"/>
        <end position="174"/>
    </location>
</feature>
<feature type="transmembrane region" description="Helical" evidence="8">
    <location>
        <begin position="277"/>
        <end position="306"/>
    </location>
</feature>
<dbReference type="GO" id="GO:0022857">
    <property type="term" value="F:transmembrane transporter activity"/>
    <property type="evidence" value="ECO:0007669"/>
    <property type="project" value="InterPro"/>
</dbReference>
<dbReference type="Gene3D" id="1.10.3470.10">
    <property type="entry name" value="ABC transporter involved in vitamin B12 uptake, BtuC"/>
    <property type="match status" value="1"/>
</dbReference>
<protein>
    <submittedName>
        <fullName evidence="9">ABC transporter</fullName>
    </submittedName>
</protein>
<evidence type="ECO:0000256" key="8">
    <source>
        <dbReference type="SAM" id="Phobius"/>
    </source>
</evidence>
<dbReference type="AlphaFoldDB" id="A0A1E3UNW3"/>
<proteinExistence type="inferred from homology"/>
<comment type="similarity">
    <text evidence="2">Belongs to the binding-protein-dependent transport system permease family. FecCD subfamily.</text>
</comment>
<keyword evidence="6 8" id="KW-1133">Transmembrane helix</keyword>
<keyword evidence="7 8" id="KW-0472">Membrane</keyword>
<dbReference type="GO" id="GO:0033214">
    <property type="term" value="P:siderophore-iron import into cell"/>
    <property type="evidence" value="ECO:0007669"/>
    <property type="project" value="TreeGrafter"/>
</dbReference>
<feature type="transmembrane region" description="Helical" evidence="8">
    <location>
        <begin position="186"/>
        <end position="207"/>
    </location>
</feature>
<dbReference type="CDD" id="cd06550">
    <property type="entry name" value="TM_ABC_iron-siderophores_like"/>
    <property type="match status" value="1"/>
</dbReference>
<dbReference type="PANTHER" id="PTHR30472">
    <property type="entry name" value="FERRIC ENTEROBACTIN TRANSPORT SYSTEM PERMEASE PROTEIN"/>
    <property type="match status" value="1"/>
</dbReference>